<sequence>MYFSKRTVSLTLSLSFLVAGPKSYDVVSDDLKNRIFEITWATGSIIVDADLDDVGWADAASTDFFLEIQPGDNEDPPDPTEVKVTYDKDNLYVAFMAYSDPEDIRATLQKRDQAWRDDFVAIIIDAYGDANAAVMVGSNPLGVQMDALNQGQDDDDSYDIIYESAGKITDNGFQVEMAIPFSSLSFPKKKIQEWKVTFFRSFPRDARHMVTWGGLDR</sequence>
<accession>A0A382HTR2</accession>
<protein>
    <recommendedName>
        <fullName evidence="1">Carbohydrate-binding domain-containing protein</fullName>
    </recommendedName>
</protein>
<evidence type="ECO:0000313" key="2">
    <source>
        <dbReference type="EMBL" id="SVB90023.1"/>
    </source>
</evidence>
<dbReference type="Pfam" id="PF06452">
    <property type="entry name" value="CBM9_1"/>
    <property type="match status" value="1"/>
</dbReference>
<reference evidence="2" key="1">
    <citation type="submission" date="2018-05" db="EMBL/GenBank/DDBJ databases">
        <authorList>
            <person name="Lanie J.A."/>
            <person name="Ng W.-L."/>
            <person name="Kazmierczak K.M."/>
            <person name="Andrzejewski T.M."/>
            <person name="Davidsen T.M."/>
            <person name="Wayne K.J."/>
            <person name="Tettelin H."/>
            <person name="Glass J.I."/>
            <person name="Rusch D."/>
            <person name="Podicherti R."/>
            <person name="Tsui H.-C.T."/>
            <person name="Winkler M.E."/>
        </authorList>
    </citation>
    <scope>NUCLEOTIDE SEQUENCE</scope>
</reference>
<dbReference type="CDD" id="cd09618">
    <property type="entry name" value="CBM9_like_2"/>
    <property type="match status" value="1"/>
</dbReference>
<evidence type="ECO:0000259" key="1">
    <source>
        <dbReference type="Pfam" id="PF06452"/>
    </source>
</evidence>
<gene>
    <name evidence="2" type="ORF">METZ01_LOCUS242877</name>
</gene>
<dbReference type="EMBL" id="UINC01062931">
    <property type="protein sequence ID" value="SVB90023.1"/>
    <property type="molecule type" value="Genomic_DNA"/>
</dbReference>
<dbReference type="InterPro" id="IPR010502">
    <property type="entry name" value="Carb-bd_dom_fam9"/>
</dbReference>
<dbReference type="GO" id="GO:0030246">
    <property type="term" value="F:carbohydrate binding"/>
    <property type="evidence" value="ECO:0007669"/>
    <property type="project" value="InterPro"/>
</dbReference>
<name>A0A382HTR2_9ZZZZ</name>
<dbReference type="SUPFAM" id="SSF49344">
    <property type="entry name" value="CBD9-like"/>
    <property type="match status" value="1"/>
</dbReference>
<dbReference type="GO" id="GO:0016052">
    <property type="term" value="P:carbohydrate catabolic process"/>
    <property type="evidence" value="ECO:0007669"/>
    <property type="project" value="InterPro"/>
</dbReference>
<dbReference type="GO" id="GO:0004553">
    <property type="term" value="F:hydrolase activity, hydrolyzing O-glycosyl compounds"/>
    <property type="evidence" value="ECO:0007669"/>
    <property type="project" value="InterPro"/>
</dbReference>
<feature type="domain" description="Carbohydrate-binding" evidence="1">
    <location>
        <begin position="47"/>
        <end position="188"/>
    </location>
</feature>
<proteinExistence type="predicted"/>
<organism evidence="2">
    <name type="scientific">marine metagenome</name>
    <dbReference type="NCBI Taxonomy" id="408172"/>
    <lineage>
        <taxon>unclassified sequences</taxon>
        <taxon>metagenomes</taxon>
        <taxon>ecological metagenomes</taxon>
    </lineage>
</organism>
<feature type="non-terminal residue" evidence="2">
    <location>
        <position position="217"/>
    </location>
</feature>
<dbReference type="AlphaFoldDB" id="A0A382HTR2"/>
<dbReference type="Gene3D" id="2.60.40.1190">
    <property type="match status" value="1"/>
</dbReference>